<dbReference type="SUPFAM" id="SSF53901">
    <property type="entry name" value="Thiolase-like"/>
    <property type="match status" value="2"/>
</dbReference>
<accession>A0AAV2WEV3</accession>
<organism evidence="10 11">
    <name type="scientific">Mycolicibacterium neoaurum</name>
    <name type="common">Mycobacterium neoaurum</name>
    <dbReference type="NCBI Taxonomy" id="1795"/>
    <lineage>
        <taxon>Bacteria</taxon>
        <taxon>Bacillati</taxon>
        <taxon>Actinomycetota</taxon>
        <taxon>Actinomycetes</taxon>
        <taxon>Mycobacteriales</taxon>
        <taxon>Mycobacteriaceae</taxon>
        <taxon>Mycolicibacterium</taxon>
    </lineage>
</organism>
<dbReference type="EC" id="2.3.1.9" evidence="2"/>
<feature type="active site" description="Acyl-thioester intermediate" evidence="6">
    <location>
        <position position="88"/>
    </location>
</feature>
<evidence type="ECO:0000259" key="9">
    <source>
        <dbReference type="Pfam" id="PF02803"/>
    </source>
</evidence>
<sequence length="404" mass="42013">MRETVICEPVRTPIGRYGGMFAALSAVDLGVSALQGLLERTGVSPDAVDDVVLGHCYPSSEAPAIGRVVALDAGLPTTVPGMQVDRRCGSGLQAVIQAALQVGSGGSDLVIAGGAESMSNVAFYSTDMRWGGSRGGITVHDGLARGRTTAGGKFHPVPGGMLETAENLRRRYGISRTEQDELAVRSHEKAVAAQRSRVLADEIIPVTVADRSGEKVISVDEHPRADTSLEQLSTLRPVLGKTDPDATVTAGNSSGQNDAASMCIVTTPERAADLGLKPLVRLVSWALAGVGPDIMGIGPVPATARALDKAGLSLADMDLIELNEAFAAQALACTREWKFGESDYERTNVRGSGISLGHPVGATGGRMLATLARELDLRGARYGLETMCIGGGQGLAAVFERTVA</sequence>
<dbReference type="AlphaFoldDB" id="A0AAV2WEV3"/>
<evidence type="ECO:0000259" key="8">
    <source>
        <dbReference type="Pfam" id="PF00108"/>
    </source>
</evidence>
<evidence type="ECO:0000256" key="4">
    <source>
        <dbReference type="ARBA" id="ARBA00023315"/>
    </source>
</evidence>
<dbReference type="InterPro" id="IPR002155">
    <property type="entry name" value="Thiolase"/>
</dbReference>
<dbReference type="Proteomes" id="UP000028864">
    <property type="component" value="Unassembled WGS sequence"/>
</dbReference>
<evidence type="ECO:0000256" key="2">
    <source>
        <dbReference type="ARBA" id="ARBA00012705"/>
    </source>
</evidence>
<evidence type="ECO:0000256" key="3">
    <source>
        <dbReference type="ARBA" id="ARBA00022679"/>
    </source>
</evidence>
<dbReference type="Pfam" id="PF00108">
    <property type="entry name" value="Thiolase_N"/>
    <property type="match status" value="1"/>
</dbReference>
<evidence type="ECO:0000256" key="6">
    <source>
        <dbReference type="PIRSR" id="PIRSR000429-1"/>
    </source>
</evidence>
<dbReference type="PANTHER" id="PTHR18919">
    <property type="entry name" value="ACETYL-COA C-ACYLTRANSFERASE"/>
    <property type="match status" value="1"/>
</dbReference>
<dbReference type="GO" id="GO:0003985">
    <property type="term" value="F:acetyl-CoA C-acetyltransferase activity"/>
    <property type="evidence" value="ECO:0007669"/>
    <property type="project" value="UniProtKB-EC"/>
</dbReference>
<reference evidence="10" key="2">
    <citation type="submission" date="2015-09" db="EMBL/GenBank/DDBJ databases">
        <title>Draft genome sequence of Mycobacterium neoaurum DSM 44074.</title>
        <authorList>
            <person name="Croce O."/>
            <person name="Robert C."/>
            <person name="Raoult D."/>
            <person name="Drancourt M."/>
        </authorList>
    </citation>
    <scope>NUCLEOTIDE SEQUENCE</scope>
    <source>
        <strain evidence="10">DSM 44074</strain>
    </source>
</reference>
<evidence type="ECO:0000256" key="7">
    <source>
        <dbReference type="RuleBase" id="RU003557"/>
    </source>
</evidence>
<dbReference type="CDD" id="cd00751">
    <property type="entry name" value="thiolase"/>
    <property type="match status" value="1"/>
</dbReference>
<dbReference type="PIRSF" id="PIRSF000429">
    <property type="entry name" value="Ac-CoA_Ac_transf"/>
    <property type="match status" value="1"/>
</dbReference>
<evidence type="ECO:0000256" key="5">
    <source>
        <dbReference type="ARBA" id="ARBA00040529"/>
    </source>
</evidence>
<feature type="domain" description="Thiolase C-terminal" evidence="9">
    <location>
        <begin position="276"/>
        <end position="401"/>
    </location>
</feature>
<dbReference type="RefSeq" id="WP_030135847.1">
    <property type="nucleotide sequence ID" value="NZ_LK021337.1"/>
</dbReference>
<feature type="active site" description="Proton acceptor" evidence="6">
    <location>
        <position position="388"/>
    </location>
</feature>
<reference evidence="10" key="1">
    <citation type="submission" date="2014-05" db="EMBL/GenBank/DDBJ databases">
        <authorList>
            <person name="Urmite Genomes"/>
        </authorList>
    </citation>
    <scope>NUCLEOTIDE SEQUENCE</scope>
    <source>
        <strain evidence="10">DSM 44074</strain>
    </source>
</reference>
<feature type="domain" description="Thiolase N-terminal" evidence="8">
    <location>
        <begin position="5"/>
        <end position="267"/>
    </location>
</feature>
<evidence type="ECO:0000256" key="1">
    <source>
        <dbReference type="ARBA" id="ARBA00010982"/>
    </source>
</evidence>
<keyword evidence="4 7" id="KW-0012">Acyltransferase</keyword>
<feature type="active site" description="Proton acceptor" evidence="6">
    <location>
        <position position="358"/>
    </location>
</feature>
<gene>
    <name evidence="10" type="ORF">BN1047_00668</name>
</gene>
<dbReference type="NCBIfam" id="TIGR01930">
    <property type="entry name" value="AcCoA-C-Actrans"/>
    <property type="match status" value="1"/>
</dbReference>
<protein>
    <recommendedName>
        <fullName evidence="5">Probable acetyl-CoA acetyltransferase</fullName>
        <ecNumber evidence="2">2.3.1.9</ecNumber>
    </recommendedName>
</protein>
<dbReference type="InterPro" id="IPR020616">
    <property type="entry name" value="Thiolase_N"/>
</dbReference>
<dbReference type="InterPro" id="IPR020617">
    <property type="entry name" value="Thiolase_C"/>
</dbReference>
<dbReference type="PANTHER" id="PTHR18919:SF107">
    <property type="entry name" value="ACETYL-COA ACETYLTRANSFERASE, CYTOSOLIC"/>
    <property type="match status" value="1"/>
</dbReference>
<dbReference type="Pfam" id="PF02803">
    <property type="entry name" value="Thiolase_C"/>
    <property type="match status" value="1"/>
</dbReference>
<dbReference type="Gene3D" id="3.40.47.10">
    <property type="match status" value="2"/>
</dbReference>
<keyword evidence="3 7" id="KW-0808">Transferase</keyword>
<evidence type="ECO:0000313" key="10">
    <source>
        <dbReference type="EMBL" id="CDQ42810.1"/>
    </source>
</evidence>
<dbReference type="EMBL" id="LK021337">
    <property type="protein sequence ID" value="CDQ42810.1"/>
    <property type="molecule type" value="Genomic_DNA"/>
</dbReference>
<dbReference type="InterPro" id="IPR016039">
    <property type="entry name" value="Thiolase-like"/>
</dbReference>
<comment type="similarity">
    <text evidence="1 7">Belongs to the thiolase-like superfamily. Thiolase family.</text>
</comment>
<dbReference type="NCBIfam" id="NF004853">
    <property type="entry name" value="PRK06205.1"/>
    <property type="match status" value="1"/>
</dbReference>
<evidence type="ECO:0000313" key="11">
    <source>
        <dbReference type="Proteomes" id="UP000028864"/>
    </source>
</evidence>
<name>A0AAV2WEV3_MYCNE</name>
<dbReference type="FunFam" id="3.40.47.10:FF:000010">
    <property type="entry name" value="Acetyl-CoA acetyltransferase (Thiolase)"/>
    <property type="match status" value="1"/>
</dbReference>
<proteinExistence type="inferred from homology"/>